<evidence type="ECO:0000313" key="2">
    <source>
        <dbReference type="EMBL" id="RCG18684.1"/>
    </source>
</evidence>
<organism evidence="2 3">
    <name type="scientific">Sphaerisporangium album</name>
    <dbReference type="NCBI Taxonomy" id="509200"/>
    <lineage>
        <taxon>Bacteria</taxon>
        <taxon>Bacillati</taxon>
        <taxon>Actinomycetota</taxon>
        <taxon>Actinomycetes</taxon>
        <taxon>Streptosporangiales</taxon>
        <taxon>Streptosporangiaceae</taxon>
        <taxon>Sphaerisporangium</taxon>
    </lineage>
</organism>
<dbReference type="EMBL" id="QOIL01000036">
    <property type="protein sequence ID" value="RCG18684.1"/>
    <property type="molecule type" value="Genomic_DNA"/>
</dbReference>
<dbReference type="Proteomes" id="UP000253094">
    <property type="component" value="Unassembled WGS sequence"/>
</dbReference>
<dbReference type="AlphaFoldDB" id="A0A367EKU6"/>
<evidence type="ECO:0000313" key="3">
    <source>
        <dbReference type="Proteomes" id="UP000253094"/>
    </source>
</evidence>
<comment type="caution">
    <text evidence="2">The sequence shown here is derived from an EMBL/GenBank/DDBJ whole genome shotgun (WGS) entry which is preliminary data.</text>
</comment>
<keyword evidence="3" id="KW-1185">Reference proteome</keyword>
<evidence type="ECO:0000256" key="1">
    <source>
        <dbReference type="SAM" id="MobiDB-lite"/>
    </source>
</evidence>
<accession>A0A367EKU6</accession>
<protein>
    <submittedName>
        <fullName evidence="2">Uncharacterized protein</fullName>
    </submittedName>
</protein>
<gene>
    <name evidence="2" type="ORF">DQ384_38800</name>
</gene>
<name>A0A367EKU6_9ACTN</name>
<proteinExistence type="predicted"/>
<reference evidence="2 3" key="1">
    <citation type="submission" date="2018-06" db="EMBL/GenBank/DDBJ databases">
        <title>Sphaerisporangium craniellae sp. nov., isolated from a marine sponge in the South China Sea.</title>
        <authorList>
            <person name="Li L."/>
        </authorList>
    </citation>
    <scope>NUCLEOTIDE SEQUENCE [LARGE SCALE GENOMIC DNA]</scope>
    <source>
        <strain evidence="2 3">CCTCC AA 208026</strain>
    </source>
</reference>
<sequence>MDELEPLDDVADELDTEVPEADAVEQHRIIGGERQEWTLEVPYDADPADAADQWRTVDLGDDEYR</sequence>
<feature type="region of interest" description="Disordered" evidence="1">
    <location>
        <begin position="43"/>
        <end position="65"/>
    </location>
</feature>
<dbReference type="OrthoDB" id="3543876at2"/>